<dbReference type="SMART" id="SM00382">
    <property type="entry name" value="AAA"/>
    <property type="match status" value="1"/>
</dbReference>
<dbReference type="CDD" id="cd00009">
    <property type="entry name" value="AAA"/>
    <property type="match status" value="1"/>
</dbReference>
<proteinExistence type="inferred from homology"/>
<dbReference type="PANTHER" id="PTHR43392:SF2">
    <property type="entry name" value="AAA-TYPE ATPASE FAMILY PROTEIN _ ANKYRIN REPEAT FAMILY PROTEIN"/>
    <property type="match status" value="1"/>
</dbReference>
<dbReference type="InterPro" id="IPR050773">
    <property type="entry name" value="CbxX/CfxQ_RuBisCO_ESX"/>
</dbReference>
<feature type="region of interest" description="Disordered" evidence="4">
    <location>
        <begin position="233"/>
        <end position="259"/>
    </location>
</feature>
<evidence type="ECO:0000313" key="6">
    <source>
        <dbReference type="EMBL" id="GAA4509229.1"/>
    </source>
</evidence>
<feature type="domain" description="AAA+ ATPase" evidence="5">
    <location>
        <begin position="684"/>
        <end position="823"/>
    </location>
</feature>
<organism evidence="6 7">
    <name type="scientific">Actinoallomurus oryzae</name>
    <dbReference type="NCBI Taxonomy" id="502180"/>
    <lineage>
        <taxon>Bacteria</taxon>
        <taxon>Bacillati</taxon>
        <taxon>Actinomycetota</taxon>
        <taxon>Actinomycetes</taxon>
        <taxon>Streptosporangiales</taxon>
        <taxon>Thermomonosporaceae</taxon>
        <taxon>Actinoallomurus</taxon>
    </lineage>
</organism>
<dbReference type="Pfam" id="PF13229">
    <property type="entry name" value="Beta_helix"/>
    <property type="match status" value="2"/>
</dbReference>
<dbReference type="InterPro" id="IPR041627">
    <property type="entry name" value="AAA_lid_6"/>
</dbReference>
<dbReference type="Gene3D" id="3.40.50.300">
    <property type="entry name" value="P-loop containing nucleotide triphosphate hydrolases"/>
    <property type="match status" value="1"/>
</dbReference>
<evidence type="ECO:0000313" key="7">
    <source>
        <dbReference type="Proteomes" id="UP001500503"/>
    </source>
</evidence>
<gene>
    <name evidence="6" type="ORF">GCM10023191_070140</name>
</gene>
<feature type="compositionally biased region" description="Basic and acidic residues" evidence="4">
    <location>
        <begin position="242"/>
        <end position="253"/>
    </location>
</feature>
<comment type="caution">
    <text evidence="6">The sequence shown here is derived from an EMBL/GenBank/DDBJ whole genome shotgun (WGS) entry which is preliminary data.</text>
</comment>
<dbReference type="InterPro" id="IPR006626">
    <property type="entry name" value="PbH1"/>
</dbReference>
<dbReference type="SUPFAM" id="SSF52540">
    <property type="entry name" value="P-loop containing nucleoside triphosphate hydrolases"/>
    <property type="match status" value="1"/>
</dbReference>
<dbReference type="Gene3D" id="1.10.8.60">
    <property type="match status" value="1"/>
</dbReference>
<comment type="similarity">
    <text evidence="1">Belongs to the CbxX/CfxQ family.</text>
</comment>
<keyword evidence="2" id="KW-0547">Nucleotide-binding</keyword>
<dbReference type="InterPro" id="IPR012334">
    <property type="entry name" value="Pectin_lyas_fold"/>
</dbReference>
<dbReference type="InterPro" id="IPR003593">
    <property type="entry name" value="AAA+_ATPase"/>
</dbReference>
<name>A0ABP8QUG6_9ACTN</name>
<dbReference type="InterPro" id="IPR003959">
    <property type="entry name" value="ATPase_AAA_core"/>
</dbReference>
<sequence>MLTKRPLRERVAPGWGAHSTIGAAVRAAAEGAVVSVHPGDYRESLVLDRNVTVVAEKGPGTVRITAPHGPAVTLHGGQVVLRDLTIAPATSSDTAILIRGGTPALHGCEIDGGRVEVTGDAVASLKDCAVHGTDGAAVRLTGTSRTVLEDCVVRSAGGDGVAADDEARVECAGTLIEHTAGRGAHLSGAARGRFTRCEARDTGAAAIHAEGRSALVVRDCRLYDTGAQGLRLSGTAGSRAPADGDRARPRDAASAEEPDMSRSHAILLGRCEIFRTAGAGVLAEDEAAAVFDDCHIHDTRRAGILVTGTGALELDAVRIVDVADSGLAVTGGATVRVRGGEIARIGANGLYAAGEADIALTDHEVHDTAYTAVHLAGGARAALTECRIRDTPEYGVRVCERTEATLEDTRIQDAGMTGVFVDGGDAVLRGCRVSRAQTGLDLRTTHRPFVAGCEICDVAEIGIQVGPGGGAVIEATRIQRTGSTGVFLDAGSVVRIDDCTMTGVEGTGLYAGADARPRVRGLTVERPARNGVFVGGKASGLFEDCRISDAGYPAIYLEAEAAPVLRRCHVSGGDHDLVVCDGAEPVIEDCRSDGVRDAALPQGDGAAPSARTATAVRGPAMGSGSEAAAEDETDKAPEERLAELRAELDRLVGLDGVKRDIVGLTKLMQMVKVRQEAGLPPPPLSRHLVFAGNPGTGKTTVARLYGGFLHALGLLERGHLVEADRGDLVGEYVGHTAPKTQAVFRRALGGVLFIDEAYSLVPYGQSNDFGQEAISTLVKLMEDHRDDVVVIVAGYPEEMRRFLASNAGLGSRFTRTLTFDDYASDELVRIVRYHADQHEYECPEGTVEALHRFFEDLPRGEQFGNGRTARQVFQLMTERHAMRIADDLTAEDARDLTTLLPEDLPPAQAV</sequence>
<accession>A0ABP8QUG6</accession>
<dbReference type="Gene3D" id="2.160.20.10">
    <property type="entry name" value="Single-stranded right-handed beta-helix, Pectin lyase-like"/>
    <property type="match status" value="3"/>
</dbReference>
<evidence type="ECO:0000256" key="2">
    <source>
        <dbReference type="ARBA" id="ARBA00022741"/>
    </source>
</evidence>
<evidence type="ECO:0000256" key="1">
    <source>
        <dbReference type="ARBA" id="ARBA00010378"/>
    </source>
</evidence>
<dbReference type="Pfam" id="PF00004">
    <property type="entry name" value="AAA"/>
    <property type="match status" value="1"/>
</dbReference>
<protein>
    <recommendedName>
        <fullName evidence="5">AAA+ ATPase domain-containing protein</fullName>
    </recommendedName>
</protein>
<dbReference type="Proteomes" id="UP001500503">
    <property type="component" value="Unassembled WGS sequence"/>
</dbReference>
<dbReference type="InterPro" id="IPR011050">
    <property type="entry name" value="Pectin_lyase_fold/virulence"/>
</dbReference>
<dbReference type="PRINTS" id="PR00819">
    <property type="entry name" value="CBXCFQXSUPER"/>
</dbReference>
<dbReference type="SUPFAM" id="SSF51126">
    <property type="entry name" value="Pectin lyase-like"/>
    <property type="match status" value="3"/>
</dbReference>
<dbReference type="RefSeq" id="WP_345471229.1">
    <property type="nucleotide sequence ID" value="NZ_BAABHF010000043.1"/>
</dbReference>
<dbReference type="InterPro" id="IPR027417">
    <property type="entry name" value="P-loop_NTPase"/>
</dbReference>
<dbReference type="Pfam" id="PF17866">
    <property type="entry name" value="AAA_lid_6"/>
    <property type="match status" value="1"/>
</dbReference>
<dbReference type="EMBL" id="BAABHF010000043">
    <property type="protein sequence ID" value="GAA4509229.1"/>
    <property type="molecule type" value="Genomic_DNA"/>
</dbReference>
<dbReference type="InterPro" id="IPR000641">
    <property type="entry name" value="CbxX/CfxQ"/>
</dbReference>
<evidence type="ECO:0000256" key="3">
    <source>
        <dbReference type="ARBA" id="ARBA00022840"/>
    </source>
</evidence>
<keyword evidence="3" id="KW-0067">ATP-binding</keyword>
<evidence type="ECO:0000256" key="4">
    <source>
        <dbReference type="SAM" id="MobiDB-lite"/>
    </source>
</evidence>
<keyword evidence="7" id="KW-1185">Reference proteome</keyword>
<feature type="region of interest" description="Disordered" evidence="4">
    <location>
        <begin position="599"/>
        <end position="637"/>
    </location>
</feature>
<reference evidence="7" key="1">
    <citation type="journal article" date="2019" name="Int. J. Syst. Evol. Microbiol.">
        <title>The Global Catalogue of Microorganisms (GCM) 10K type strain sequencing project: providing services to taxonomists for standard genome sequencing and annotation.</title>
        <authorList>
            <consortium name="The Broad Institute Genomics Platform"/>
            <consortium name="The Broad Institute Genome Sequencing Center for Infectious Disease"/>
            <person name="Wu L."/>
            <person name="Ma J."/>
        </authorList>
    </citation>
    <scope>NUCLEOTIDE SEQUENCE [LARGE SCALE GENOMIC DNA]</scope>
    <source>
        <strain evidence="7">JCM 17933</strain>
    </source>
</reference>
<dbReference type="InterPro" id="IPR039448">
    <property type="entry name" value="Beta_helix"/>
</dbReference>
<dbReference type="SMART" id="SM00710">
    <property type="entry name" value="PbH1"/>
    <property type="match status" value="16"/>
</dbReference>
<evidence type="ECO:0000259" key="5">
    <source>
        <dbReference type="SMART" id="SM00382"/>
    </source>
</evidence>
<dbReference type="PANTHER" id="PTHR43392">
    <property type="entry name" value="AAA-TYPE ATPASE FAMILY PROTEIN / ANKYRIN REPEAT FAMILY PROTEIN"/>
    <property type="match status" value="1"/>
</dbReference>